<evidence type="ECO:0008006" key="4">
    <source>
        <dbReference type="Google" id="ProtNLM"/>
    </source>
</evidence>
<dbReference type="RefSeq" id="WP_006982774.1">
    <property type="nucleotide sequence ID" value="NZ_ABVL01000025.1"/>
</dbReference>
<gene>
    <name evidence="2" type="ORF">CfE428DRAFT_5453</name>
    <name evidence="1" type="ORF">CfE428DRAFT_6167</name>
</gene>
<evidence type="ECO:0000313" key="1">
    <source>
        <dbReference type="EMBL" id="EDY16264.1"/>
    </source>
</evidence>
<dbReference type="EMBL" id="ABVL01000036">
    <property type="protein sequence ID" value="EDY16264.1"/>
    <property type="molecule type" value="Genomic_DNA"/>
</dbReference>
<dbReference type="eggNOG" id="COG5421">
    <property type="taxonomic scope" value="Bacteria"/>
</dbReference>
<organism evidence="2 3">
    <name type="scientific">Chthoniobacter flavus Ellin428</name>
    <dbReference type="NCBI Taxonomy" id="497964"/>
    <lineage>
        <taxon>Bacteria</taxon>
        <taxon>Pseudomonadati</taxon>
        <taxon>Verrucomicrobiota</taxon>
        <taxon>Spartobacteria</taxon>
        <taxon>Chthoniobacterales</taxon>
        <taxon>Chthoniobacteraceae</taxon>
        <taxon>Chthoniobacter</taxon>
    </lineage>
</organism>
<evidence type="ECO:0000313" key="3">
    <source>
        <dbReference type="Proteomes" id="UP000005824"/>
    </source>
</evidence>
<dbReference type="STRING" id="497964.CfE428DRAFT_5453"/>
<sequence>MLRGQQERLRKKLAQIDAALRKKPAKSPRVIERRIGKWLGRNTAAEKLFAVEVLVGKGRAVGLRVSEDPSKTEWAQAAHGAYLLRTNCTEEDPGKLWRWYIQLTEVEDAFRTSKSDLGLRPVFHQKEDRVQAHILVCFLALVMWRTLELWLKAKAMGDTARQVVQELGTIHSMDLLFNVRDRGETRLRLVSKPEPLAADLLAHLGLKLPTRPKIIENVVEKNRL</sequence>
<proteinExistence type="predicted"/>
<dbReference type="EMBL" id="ABVL01000025">
    <property type="protein sequence ID" value="EDY16966.1"/>
    <property type="molecule type" value="Genomic_DNA"/>
</dbReference>
<accession>B4D963</accession>
<dbReference type="Proteomes" id="UP000005824">
    <property type="component" value="Unassembled WGS sequence"/>
</dbReference>
<evidence type="ECO:0000313" key="2">
    <source>
        <dbReference type="EMBL" id="EDY16966.1"/>
    </source>
</evidence>
<protein>
    <recommendedName>
        <fullName evidence="4">Transposase IS4-like domain-containing protein</fullName>
    </recommendedName>
</protein>
<dbReference type="SUPFAM" id="SSF53098">
    <property type="entry name" value="Ribonuclease H-like"/>
    <property type="match status" value="1"/>
</dbReference>
<comment type="caution">
    <text evidence="2">The sequence shown here is derived from an EMBL/GenBank/DDBJ whole genome shotgun (WGS) entry which is preliminary data.</text>
</comment>
<dbReference type="AlphaFoldDB" id="B4D963"/>
<reference evidence="2 3" key="1">
    <citation type="journal article" date="2011" name="J. Bacteriol.">
        <title>Genome sequence of Chthoniobacter flavus Ellin428, an aerobic heterotrophic soil bacterium.</title>
        <authorList>
            <person name="Kant R."/>
            <person name="van Passel M.W."/>
            <person name="Palva A."/>
            <person name="Lucas S."/>
            <person name="Lapidus A."/>
            <person name="Glavina Del Rio T."/>
            <person name="Dalin E."/>
            <person name="Tice H."/>
            <person name="Bruce D."/>
            <person name="Goodwin L."/>
            <person name="Pitluck S."/>
            <person name="Larimer F.W."/>
            <person name="Land M.L."/>
            <person name="Hauser L."/>
            <person name="Sangwan P."/>
            <person name="de Vos W.M."/>
            <person name="Janssen P.H."/>
            <person name="Smidt H."/>
        </authorList>
    </citation>
    <scope>NUCLEOTIDE SEQUENCE [LARGE SCALE GENOMIC DNA]</scope>
    <source>
        <strain evidence="2 3">Ellin428</strain>
    </source>
</reference>
<dbReference type="InterPro" id="IPR012337">
    <property type="entry name" value="RNaseH-like_sf"/>
</dbReference>
<name>B4D963_9BACT</name>
<keyword evidence="3" id="KW-1185">Reference proteome</keyword>